<reference evidence="4" key="1">
    <citation type="submission" date="2022-06" db="EMBL/GenBank/DDBJ databases">
        <title>CFH 74404 Thermomicrobiaceae sp.</title>
        <authorList>
            <person name="Ming H."/>
            <person name="Li W.-J."/>
            <person name="Zhao Z."/>
        </authorList>
    </citation>
    <scope>NUCLEOTIDE SEQUENCE</scope>
    <source>
        <strain evidence="4">CFH 74404</strain>
    </source>
</reference>
<name>A0AA41WFI5_9BACT</name>
<dbReference type="InterPro" id="IPR000182">
    <property type="entry name" value="GNAT_dom"/>
</dbReference>
<dbReference type="GO" id="GO:0016747">
    <property type="term" value="F:acyltransferase activity, transferring groups other than amino-acyl groups"/>
    <property type="evidence" value="ECO:0007669"/>
    <property type="project" value="InterPro"/>
</dbReference>
<accession>A0AA41WFI5</accession>
<evidence type="ECO:0000259" key="3">
    <source>
        <dbReference type="PROSITE" id="PS51186"/>
    </source>
</evidence>
<evidence type="ECO:0000313" key="5">
    <source>
        <dbReference type="Proteomes" id="UP001165306"/>
    </source>
</evidence>
<dbReference type="SUPFAM" id="SSF55729">
    <property type="entry name" value="Acyl-CoA N-acyltransferases (Nat)"/>
    <property type="match status" value="1"/>
</dbReference>
<keyword evidence="1" id="KW-0808">Transferase</keyword>
<protein>
    <submittedName>
        <fullName evidence="4">GNAT family N-acetyltransferase</fullName>
    </submittedName>
</protein>
<sequence>MGAGRAVAGYTIRLIATHDVAGNQVWIQRAALRDLPTIARLQRQCFPDGQAYGLATLLVLYWWPSVEILVARIGERLAGCVVGDAHRSQGRVLNLCVAPEFRRQGIGAALLDAIELVLSAEQFTLMVEDKNAGAQELYRRSGYLPVSELRHYYGRNRHGILMQKRRGDRTSW</sequence>
<dbReference type="InterPro" id="IPR050680">
    <property type="entry name" value="YpeA/RimI_acetyltransf"/>
</dbReference>
<dbReference type="Gene3D" id="3.40.630.30">
    <property type="match status" value="1"/>
</dbReference>
<dbReference type="RefSeq" id="WP_284057238.1">
    <property type="nucleotide sequence ID" value="NZ_JAMSLR010000006.1"/>
</dbReference>
<keyword evidence="5" id="KW-1185">Reference proteome</keyword>
<evidence type="ECO:0000256" key="2">
    <source>
        <dbReference type="ARBA" id="ARBA00023315"/>
    </source>
</evidence>
<dbReference type="PANTHER" id="PTHR43420">
    <property type="entry name" value="ACETYLTRANSFERASE"/>
    <property type="match status" value="1"/>
</dbReference>
<proteinExistence type="predicted"/>
<dbReference type="EMBL" id="JAMSLR010000006">
    <property type="protein sequence ID" value="MCM8749455.1"/>
    <property type="molecule type" value="Genomic_DNA"/>
</dbReference>
<dbReference type="PROSITE" id="PS51186">
    <property type="entry name" value="GNAT"/>
    <property type="match status" value="1"/>
</dbReference>
<keyword evidence="2" id="KW-0012">Acyltransferase</keyword>
<gene>
    <name evidence="4" type="ORF">NET02_09875</name>
</gene>
<comment type="caution">
    <text evidence="4">The sequence shown here is derived from an EMBL/GenBank/DDBJ whole genome shotgun (WGS) entry which is preliminary data.</text>
</comment>
<dbReference type="InterPro" id="IPR016181">
    <property type="entry name" value="Acyl_CoA_acyltransferase"/>
</dbReference>
<feature type="domain" description="N-acetyltransferase" evidence="3">
    <location>
        <begin position="25"/>
        <end position="167"/>
    </location>
</feature>
<dbReference type="AlphaFoldDB" id="A0AA41WFI5"/>
<evidence type="ECO:0000256" key="1">
    <source>
        <dbReference type="ARBA" id="ARBA00022679"/>
    </source>
</evidence>
<dbReference type="CDD" id="cd04301">
    <property type="entry name" value="NAT_SF"/>
    <property type="match status" value="1"/>
</dbReference>
<organism evidence="4 5">
    <name type="scientific">Thermalbibacter longus</name>
    <dbReference type="NCBI Taxonomy" id="2951981"/>
    <lineage>
        <taxon>Bacteria</taxon>
        <taxon>Pseudomonadati</taxon>
        <taxon>Thermomicrobiota</taxon>
        <taxon>Thermomicrobia</taxon>
        <taxon>Thermomicrobiales</taxon>
        <taxon>Thermomicrobiaceae</taxon>
        <taxon>Thermalbibacter</taxon>
    </lineage>
</organism>
<dbReference type="Proteomes" id="UP001165306">
    <property type="component" value="Unassembled WGS sequence"/>
</dbReference>
<dbReference type="Pfam" id="PF00583">
    <property type="entry name" value="Acetyltransf_1"/>
    <property type="match status" value="1"/>
</dbReference>
<evidence type="ECO:0000313" key="4">
    <source>
        <dbReference type="EMBL" id="MCM8749455.1"/>
    </source>
</evidence>